<dbReference type="GO" id="GO:0005886">
    <property type="term" value="C:plasma membrane"/>
    <property type="evidence" value="ECO:0007669"/>
    <property type="project" value="UniProtKB-SubCell"/>
</dbReference>
<keyword evidence="5 6" id="KW-0472">Membrane</keyword>
<dbReference type="GO" id="GO:0015171">
    <property type="term" value="F:amino acid transmembrane transporter activity"/>
    <property type="evidence" value="ECO:0007669"/>
    <property type="project" value="TreeGrafter"/>
</dbReference>
<dbReference type="AlphaFoldDB" id="A0A4U1HXA3"/>
<feature type="transmembrane region" description="Helical" evidence="6">
    <location>
        <begin position="72"/>
        <end position="93"/>
    </location>
</feature>
<protein>
    <submittedName>
        <fullName evidence="7">LysE family translocator</fullName>
    </submittedName>
</protein>
<evidence type="ECO:0000256" key="2">
    <source>
        <dbReference type="ARBA" id="ARBA00022475"/>
    </source>
</evidence>
<comment type="caution">
    <text evidence="7">The sequence shown here is derived from an EMBL/GenBank/DDBJ whole genome shotgun (WGS) entry which is preliminary data.</text>
</comment>
<evidence type="ECO:0000256" key="1">
    <source>
        <dbReference type="ARBA" id="ARBA00004651"/>
    </source>
</evidence>
<dbReference type="OrthoDB" id="9804822at2"/>
<proteinExistence type="predicted"/>
<keyword evidence="2" id="KW-1003">Cell membrane</keyword>
<keyword evidence="8" id="KW-1185">Reference proteome</keyword>
<evidence type="ECO:0000256" key="4">
    <source>
        <dbReference type="ARBA" id="ARBA00022989"/>
    </source>
</evidence>
<feature type="transmembrane region" description="Helical" evidence="6">
    <location>
        <begin position="136"/>
        <end position="153"/>
    </location>
</feature>
<name>A0A4U1HXA3_9BURK</name>
<organism evidence="7 8">
    <name type="scientific">Trinickia terrae</name>
    <dbReference type="NCBI Taxonomy" id="2571161"/>
    <lineage>
        <taxon>Bacteria</taxon>
        <taxon>Pseudomonadati</taxon>
        <taxon>Pseudomonadota</taxon>
        <taxon>Betaproteobacteria</taxon>
        <taxon>Burkholderiales</taxon>
        <taxon>Burkholderiaceae</taxon>
        <taxon>Trinickia</taxon>
    </lineage>
</organism>
<comment type="subcellular location">
    <subcellularLocation>
        <location evidence="1">Cell membrane</location>
        <topology evidence="1">Multi-pass membrane protein</topology>
    </subcellularLocation>
</comment>
<keyword evidence="3 6" id="KW-0812">Transmembrane</keyword>
<keyword evidence="4 6" id="KW-1133">Transmembrane helix</keyword>
<dbReference type="RefSeq" id="WP_136896964.1">
    <property type="nucleotide sequence ID" value="NZ_SWJE01000011.1"/>
</dbReference>
<gene>
    <name evidence="7" type="ORF">FAZ69_20725</name>
</gene>
<dbReference type="PANTHER" id="PTHR30086:SF19">
    <property type="entry name" value="THREONINE EFFLUX PROTEIN"/>
    <property type="match status" value="1"/>
</dbReference>
<dbReference type="InterPro" id="IPR001123">
    <property type="entry name" value="LeuE-type"/>
</dbReference>
<evidence type="ECO:0000256" key="5">
    <source>
        <dbReference type="ARBA" id="ARBA00023136"/>
    </source>
</evidence>
<evidence type="ECO:0000256" key="6">
    <source>
        <dbReference type="SAM" id="Phobius"/>
    </source>
</evidence>
<feature type="transmembrane region" description="Helical" evidence="6">
    <location>
        <begin position="44"/>
        <end position="66"/>
    </location>
</feature>
<dbReference type="Proteomes" id="UP000305539">
    <property type="component" value="Unassembled WGS sequence"/>
</dbReference>
<feature type="transmembrane region" description="Helical" evidence="6">
    <location>
        <begin position="193"/>
        <end position="212"/>
    </location>
</feature>
<feature type="transmembrane region" description="Helical" evidence="6">
    <location>
        <begin position="12"/>
        <end position="32"/>
    </location>
</feature>
<dbReference type="EMBL" id="SWJE01000011">
    <property type="protein sequence ID" value="TKC86281.1"/>
    <property type="molecule type" value="Genomic_DNA"/>
</dbReference>
<dbReference type="Pfam" id="PF01810">
    <property type="entry name" value="LysE"/>
    <property type="match status" value="1"/>
</dbReference>
<feature type="transmembrane region" description="Helical" evidence="6">
    <location>
        <begin position="159"/>
        <end position="181"/>
    </location>
</feature>
<evidence type="ECO:0000256" key="3">
    <source>
        <dbReference type="ARBA" id="ARBA00022692"/>
    </source>
</evidence>
<reference evidence="7 8" key="1">
    <citation type="submission" date="2019-04" db="EMBL/GenBank/DDBJ databases">
        <title>Trinickia sp. 7GSK02, isolated from subtropical forest soil.</title>
        <authorList>
            <person name="Gao Z.-H."/>
            <person name="Qiu L.-H."/>
        </authorList>
    </citation>
    <scope>NUCLEOTIDE SEQUENCE [LARGE SCALE GENOMIC DNA]</scope>
    <source>
        <strain evidence="7 8">7GSK02</strain>
    </source>
</reference>
<evidence type="ECO:0000313" key="8">
    <source>
        <dbReference type="Proteomes" id="UP000305539"/>
    </source>
</evidence>
<sequence>MIHTGLLSANVLVAYTTYLIGTASPGPSNLAIMSLAMRSGRKAAVTFALGVMSGSFFWATLATLGLSAVLTAYSGLLVAIKVAGGAYLLWLALKSAKSALTSNDKLGETAGPQPAQSAARLYTRGLLMHLTNPKAILVWLAIISIAFPVGAQARHTTLAVVAGCICIGVLVFCGYAILFSMPSARRIYLAIRRWLDATLAVAFGYAGIRLLMSRT</sequence>
<evidence type="ECO:0000313" key="7">
    <source>
        <dbReference type="EMBL" id="TKC86281.1"/>
    </source>
</evidence>
<accession>A0A4U1HXA3</accession>
<dbReference type="PANTHER" id="PTHR30086">
    <property type="entry name" value="ARGININE EXPORTER PROTEIN ARGO"/>
    <property type="match status" value="1"/>
</dbReference>